<evidence type="ECO:0000256" key="2">
    <source>
        <dbReference type="ARBA" id="ARBA00006540"/>
    </source>
</evidence>
<reference evidence="10" key="1">
    <citation type="submission" date="2019-09" db="EMBL/GenBank/DDBJ databases">
        <title>The Mitochondrial Proteome of the Jakobid, Andalucia godoyi, a Protist With the Most Gene-Rich and Bacteria-Like Mitochondrial Genome.</title>
        <authorList>
            <person name="Gray M.W."/>
            <person name="Burger G."/>
            <person name="Derelle R."/>
            <person name="Klimes V."/>
            <person name="Leger M."/>
            <person name="Sarrasin M."/>
            <person name="Vlcek C."/>
            <person name="Roger A.J."/>
            <person name="Elias M."/>
            <person name="Lang B.F."/>
        </authorList>
    </citation>
    <scope>NUCLEOTIDE SEQUENCE</scope>
    <source>
        <strain evidence="10">And28</strain>
    </source>
</reference>
<evidence type="ECO:0000256" key="1">
    <source>
        <dbReference type="ARBA" id="ARBA00004173"/>
    </source>
</evidence>
<dbReference type="HAMAP" id="MF_01325_B">
    <property type="entry name" value="Ribosomal_uL3_B"/>
    <property type="match status" value="1"/>
</dbReference>
<dbReference type="PANTHER" id="PTHR11229:SF8">
    <property type="entry name" value="LARGE RIBOSOMAL SUBUNIT PROTEIN UL3M"/>
    <property type="match status" value="1"/>
</dbReference>
<dbReference type="InterPro" id="IPR000597">
    <property type="entry name" value="Ribosomal_uL3"/>
</dbReference>
<dbReference type="GO" id="GO:0006412">
    <property type="term" value="P:translation"/>
    <property type="evidence" value="ECO:0007669"/>
    <property type="project" value="InterPro"/>
</dbReference>
<dbReference type="GO" id="GO:0005762">
    <property type="term" value="C:mitochondrial large ribosomal subunit"/>
    <property type="evidence" value="ECO:0007669"/>
    <property type="project" value="TreeGrafter"/>
</dbReference>
<evidence type="ECO:0000313" key="10">
    <source>
        <dbReference type="EMBL" id="KAF0852503.1"/>
    </source>
</evidence>
<protein>
    <recommendedName>
        <fullName evidence="7">Large ribosomal subunit protein uL3m</fullName>
    </recommendedName>
</protein>
<name>A0A8K0AH97_ANDGO</name>
<keyword evidence="6 8" id="KW-0687">Ribonucleoprotein</keyword>
<keyword evidence="4 8" id="KW-0689">Ribosomal protein</keyword>
<dbReference type="OrthoDB" id="274683at2759"/>
<dbReference type="PANTHER" id="PTHR11229">
    <property type="entry name" value="50S RIBOSOMAL PROTEIN L3"/>
    <property type="match status" value="1"/>
</dbReference>
<accession>A0A8K0AH97</accession>
<gene>
    <name evidence="10" type="ORF">ANDGO_00490</name>
</gene>
<evidence type="ECO:0000256" key="6">
    <source>
        <dbReference type="ARBA" id="ARBA00023274"/>
    </source>
</evidence>
<sequence>MNVLSLFRSTMSTSAFPRRTGLLATKIGMTAEWDANGTRVPLTVLRVVPHAVSQVKTEDTADGYTALQVAAITPSELSEQGVTVGVSKHISKPVTGHLAKAGIAPRGAIAEFRVTKEGLLPVGSMLSVLHFVPGQAVDLRGVTTGKGFQGVMKRWGFGGLAASHGVSVSHRSHGATGQRQDPGRVFKGKKMAGHMGHEWRTIQNLRVYKVDPSRGLLYVKGGVPGPDRAVVHVEDAIKNRDQLSLLPFPTRILADGEDLASMKPEVMSKILTTRIIQTQVRSAPKIPGQAKTAQKGTAEKK</sequence>
<dbReference type="FunFam" id="2.40.30.10:FF:000004">
    <property type="entry name" value="50S ribosomal protein L3"/>
    <property type="match status" value="1"/>
</dbReference>
<dbReference type="AlphaFoldDB" id="A0A8K0AH97"/>
<comment type="caution">
    <text evidence="10">The sequence shown here is derived from an EMBL/GenBank/DDBJ whole genome shotgun (WGS) entry which is preliminary data.</text>
</comment>
<dbReference type="PROSITE" id="PS00474">
    <property type="entry name" value="RIBOSOMAL_L3"/>
    <property type="match status" value="1"/>
</dbReference>
<evidence type="ECO:0000256" key="3">
    <source>
        <dbReference type="ARBA" id="ARBA00022946"/>
    </source>
</evidence>
<proteinExistence type="inferred from homology"/>
<keyword evidence="5" id="KW-0496">Mitochondrion</keyword>
<evidence type="ECO:0000256" key="7">
    <source>
        <dbReference type="ARBA" id="ARBA00035209"/>
    </source>
</evidence>
<evidence type="ECO:0000313" key="11">
    <source>
        <dbReference type="Proteomes" id="UP000799049"/>
    </source>
</evidence>
<dbReference type="SUPFAM" id="SSF50447">
    <property type="entry name" value="Translation proteins"/>
    <property type="match status" value="1"/>
</dbReference>
<dbReference type="Proteomes" id="UP000799049">
    <property type="component" value="Unassembled WGS sequence"/>
</dbReference>
<dbReference type="Gene3D" id="3.30.160.810">
    <property type="match status" value="1"/>
</dbReference>
<comment type="subcellular location">
    <subcellularLocation>
        <location evidence="1">Mitochondrion</location>
    </subcellularLocation>
</comment>
<organism evidence="10 11">
    <name type="scientific">Andalucia godoyi</name>
    <name type="common">Flagellate</name>
    <dbReference type="NCBI Taxonomy" id="505711"/>
    <lineage>
        <taxon>Eukaryota</taxon>
        <taxon>Discoba</taxon>
        <taxon>Jakobida</taxon>
        <taxon>Andalucina</taxon>
        <taxon>Andaluciidae</taxon>
        <taxon>Andalucia</taxon>
    </lineage>
</organism>
<dbReference type="EMBL" id="VRVR01000032">
    <property type="protein sequence ID" value="KAF0852503.1"/>
    <property type="molecule type" value="Genomic_DNA"/>
</dbReference>
<dbReference type="Gene3D" id="2.40.30.10">
    <property type="entry name" value="Translation factors"/>
    <property type="match status" value="1"/>
</dbReference>
<dbReference type="GO" id="GO:0003735">
    <property type="term" value="F:structural constituent of ribosome"/>
    <property type="evidence" value="ECO:0007669"/>
    <property type="project" value="InterPro"/>
</dbReference>
<dbReference type="InterPro" id="IPR009000">
    <property type="entry name" value="Transl_B-barrel_sf"/>
</dbReference>
<evidence type="ECO:0000256" key="5">
    <source>
        <dbReference type="ARBA" id="ARBA00023128"/>
    </source>
</evidence>
<feature type="region of interest" description="Disordered" evidence="9">
    <location>
        <begin position="282"/>
        <end position="301"/>
    </location>
</feature>
<evidence type="ECO:0000256" key="9">
    <source>
        <dbReference type="SAM" id="MobiDB-lite"/>
    </source>
</evidence>
<keyword evidence="3" id="KW-0809">Transit peptide</keyword>
<dbReference type="NCBIfam" id="TIGR03625">
    <property type="entry name" value="L3_bact"/>
    <property type="match status" value="1"/>
</dbReference>
<dbReference type="Pfam" id="PF00297">
    <property type="entry name" value="Ribosomal_L3"/>
    <property type="match status" value="1"/>
</dbReference>
<keyword evidence="11" id="KW-1185">Reference proteome</keyword>
<comment type="similarity">
    <text evidence="2 8">Belongs to the universal ribosomal protein uL3 family.</text>
</comment>
<dbReference type="InterPro" id="IPR019927">
    <property type="entry name" value="Ribosomal_uL3_bac/org-type"/>
</dbReference>
<dbReference type="InterPro" id="IPR019926">
    <property type="entry name" value="Ribosomal_uL3_CS"/>
</dbReference>
<evidence type="ECO:0000256" key="4">
    <source>
        <dbReference type="ARBA" id="ARBA00022980"/>
    </source>
</evidence>
<evidence type="ECO:0000256" key="8">
    <source>
        <dbReference type="RuleBase" id="RU003905"/>
    </source>
</evidence>